<dbReference type="EMBL" id="JACIIZ010000018">
    <property type="protein sequence ID" value="MBB6254525.1"/>
    <property type="molecule type" value="Genomic_DNA"/>
</dbReference>
<evidence type="ECO:0008006" key="3">
    <source>
        <dbReference type="Google" id="ProtNLM"/>
    </source>
</evidence>
<accession>A0A7X0B2J3</accession>
<dbReference type="InterPro" id="IPR011051">
    <property type="entry name" value="RmlC_Cupin_sf"/>
</dbReference>
<dbReference type="AlphaFoldDB" id="A0A7X0B2J3"/>
<protein>
    <recommendedName>
        <fullName evidence="3">Cupin 2 conserved barrel domain-containing protein</fullName>
    </recommendedName>
</protein>
<dbReference type="Gene3D" id="2.60.120.10">
    <property type="entry name" value="Jelly Rolls"/>
    <property type="match status" value="1"/>
</dbReference>
<gene>
    <name evidence="1" type="ORF">FHS74_005115</name>
</gene>
<dbReference type="InterPro" id="IPR014710">
    <property type="entry name" value="RmlC-like_jellyroll"/>
</dbReference>
<proteinExistence type="predicted"/>
<dbReference type="SUPFAM" id="SSF51182">
    <property type="entry name" value="RmlC-like cupins"/>
    <property type="match status" value="1"/>
</dbReference>
<organism evidence="1 2">
    <name type="scientific">Nitrospirillum iridis</name>
    <dbReference type="NCBI Taxonomy" id="765888"/>
    <lineage>
        <taxon>Bacteria</taxon>
        <taxon>Pseudomonadati</taxon>
        <taxon>Pseudomonadota</taxon>
        <taxon>Alphaproteobacteria</taxon>
        <taxon>Rhodospirillales</taxon>
        <taxon>Azospirillaceae</taxon>
        <taxon>Nitrospirillum</taxon>
    </lineage>
</organism>
<evidence type="ECO:0000313" key="2">
    <source>
        <dbReference type="Proteomes" id="UP000539175"/>
    </source>
</evidence>
<name>A0A7X0B2J3_9PROT</name>
<comment type="caution">
    <text evidence="1">The sequence shown here is derived from an EMBL/GenBank/DDBJ whole genome shotgun (WGS) entry which is preliminary data.</text>
</comment>
<dbReference type="Proteomes" id="UP000539175">
    <property type="component" value="Unassembled WGS sequence"/>
</dbReference>
<reference evidence="1 2" key="1">
    <citation type="submission" date="2020-08" db="EMBL/GenBank/DDBJ databases">
        <title>Genomic Encyclopedia of Type Strains, Phase IV (KMG-IV): sequencing the most valuable type-strain genomes for metagenomic binning, comparative biology and taxonomic classification.</title>
        <authorList>
            <person name="Goeker M."/>
        </authorList>
    </citation>
    <scope>NUCLEOTIDE SEQUENCE [LARGE SCALE GENOMIC DNA]</scope>
    <source>
        <strain evidence="1 2">DSM 22198</strain>
    </source>
</reference>
<dbReference type="RefSeq" id="WP_184807044.1">
    <property type="nucleotide sequence ID" value="NZ_JACIIZ010000018.1"/>
</dbReference>
<evidence type="ECO:0000313" key="1">
    <source>
        <dbReference type="EMBL" id="MBB6254525.1"/>
    </source>
</evidence>
<keyword evidence="2" id="KW-1185">Reference proteome</keyword>
<sequence>MLIDDLPRFAPVAGHFHDVPFYVSREMFGGVPIEIAGGEIAHLVETPVAATHRHDCPEIYLLLSPSPKGAVIEVEVNDQIFTVVSPAAFYVPAGAPHRFVTRRAERGSYCLGVLLPRASSGGA</sequence>